<evidence type="ECO:0000313" key="1">
    <source>
        <dbReference type="EMBL" id="ALN60854.1"/>
    </source>
</evidence>
<reference evidence="1 2" key="1">
    <citation type="submission" date="2015-11" db="EMBL/GenBank/DDBJ databases">
        <title>Genome sequences of Lysobacter enzymogenes strain C3 and Lysobacter antibioticus ATCC 29479.</title>
        <authorList>
            <person name="Kobayashi D.Y."/>
        </authorList>
    </citation>
    <scope>NUCLEOTIDE SEQUENCE [LARGE SCALE GENOMIC DNA]</scope>
    <source>
        <strain evidence="1 2">C3</strain>
    </source>
</reference>
<protein>
    <submittedName>
        <fullName evidence="1">Uncharacterized protein</fullName>
    </submittedName>
</protein>
<dbReference type="KEGG" id="lez:GLE_5513"/>
<dbReference type="EMBL" id="CP013140">
    <property type="protein sequence ID" value="ALN60854.1"/>
    <property type="molecule type" value="Genomic_DNA"/>
</dbReference>
<evidence type="ECO:0000313" key="2">
    <source>
        <dbReference type="Proteomes" id="UP000061569"/>
    </source>
</evidence>
<dbReference type="AlphaFoldDB" id="A0A0S2DQG4"/>
<sequence length="43" mass="4972">MFFSPPLSTSTTLNSVDPKLNRLRRFFHLRQAIPDKSMLLSAH</sequence>
<proteinExistence type="predicted"/>
<organism evidence="1 2">
    <name type="scientific">Lysobacter enzymogenes</name>
    <dbReference type="NCBI Taxonomy" id="69"/>
    <lineage>
        <taxon>Bacteria</taxon>
        <taxon>Pseudomonadati</taxon>
        <taxon>Pseudomonadota</taxon>
        <taxon>Gammaproteobacteria</taxon>
        <taxon>Lysobacterales</taxon>
        <taxon>Lysobacteraceae</taxon>
        <taxon>Lysobacter</taxon>
    </lineage>
</organism>
<accession>A0A0S2DQG4</accession>
<dbReference type="Proteomes" id="UP000061569">
    <property type="component" value="Chromosome"/>
</dbReference>
<name>A0A0S2DQG4_LYSEN</name>
<gene>
    <name evidence="1" type="ORF">GLE_5513</name>
</gene>